<dbReference type="FunFam" id="1.10.287.1080:FF:000001">
    <property type="entry name" value="Nucleoside triphosphate pyrophosphohydrolase"/>
    <property type="match status" value="1"/>
</dbReference>
<keyword evidence="4" id="KW-0378">Hydrolase</keyword>
<dbReference type="InterPro" id="IPR048015">
    <property type="entry name" value="NTP-PPase_MazG-like_N"/>
</dbReference>
<dbReference type="GO" id="GO:0046061">
    <property type="term" value="P:dATP catabolic process"/>
    <property type="evidence" value="ECO:0007669"/>
    <property type="project" value="TreeGrafter"/>
</dbReference>
<dbReference type="SUPFAM" id="SSF53790">
    <property type="entry name" value="Tetrapyrrole methylase"/>
    <property type="match status" value="1"/>
</dbReference>
<dbReference type="EMBL" id="CP080467">
    <property type="protein sequence ID" value="UNO49240.1"/>
    <property type="molecule type" value="Genomic_DNA"/>
</dbReference>
<dbReference type="CDD" id="cd11723">
    <property type="entry name" value="YabN_N_like"/>
    <property type="match status" value="1"/>
</dbReference>
<dbReference type="Gene3D" id="3.40.1010.10">
    <property type="entry name" value="Cobalt-precorrin-4 Transmethylase, Domain 1"/>
    <property type="match status" value="1"/>
</dbReference>
<reference evidence="5" key="1">
    <citation type="journal article" date="2022" name="G3 (Bethesda)">
        <title>Unveiling the complete genome sequence of Alicyclobacillus acidoterrestris DSM 3922T, a taint-producing strain.</title>
        <authorList>
            <person name="Leonardo I.C."/>
            <person name="Barreto Crespo M.T."/>
            <person name="Gaspar F.B."/>
        </authorList>
    </citation>
    <scope>NUCLEOTIDE SEQUENCE [LARGE SCALE GENOMIC DNA]</scope>
    <source>
        <strain evidence="5">DSM 3922</strain>
    </source>
</reference>
<dbReference type="PIRSF" id="PIRSF002845">
    <property type="entry name" value="Ttrprl_mtas_MazG"/>
    <property type="match status" value="1"/>
</dbReference>
<dbReference type="InterPro" id="IPR004518">
    <property type="entry name" value="MazG-like_dom"/>
</dbReference>
<dbReference type="AlphaFoldDB" id="A0A9E7CS97"/>
<dbReference type="InterPro" id="IPR035013">
    <property type="entry name" value="YabN_N"/>
</dbReference>
<dbReference type="InterPro" id="IPR048011">
    <property type="entry name" value="NTP-PPase_MazG-like_C"/>
</dbReference>
<protein>
    <submittedName>
        <fullName evidence="4">Nucleoside triphosphate pyrophosphohydrolase</fullName>
        <ecNumber evidence="4">3.6.1.9</ecNumber>
    </submittedName>
</protein>
<dbReference type="OrthoDB" id="9808939at2"/>
<evidence type="ECO:0000313" key="5">
    <source>
        <dbReference type="Proteomes" id="UP000829401"/>
    </source>
</evidence>
<dbReference type="GO" id="GO:0006950">
    <property type="term" value="P:response to stress"/>
    <property type="evidence" value="ECO:0007669"/>
    <property type="project" value="UniProtKB-ARBA"/>
</dbReference>
<keyword evidence="5" id="KW-1185">Reference proteome</keyword>
<dbReference type="NCBIfam" id="NF007113">
    <property type="entry name" value="PRK09562.1"/>
    <property type="match status" value="1"/>
</dbReference>
<dbReference type="Pfam" id="PF03819">
    <property type="entry name" value="MazG"/>
    <property type="match status" value="2"/>
</dbReference>
<dbReference type="GO" id="GO:0008168">
    <property type="term" value="F:methyltransferase activity"/>
    <property type="evidence" value="ECO:0007669"/>
    <property type="project" value="InterPro"/>
</dbReference>
<dbReference type="EC" id="3.6.1.9" evidence="4"/>
<evidence type="ECO:0000259" key="3">
    <source>
        <dbReference type="Pfam" id="PF03819"/>
    </source>
</evidence>
<dbReference type="GO" id="GO:0046052">
    <property type="term" value="P:UTP catabolic process"/>
    <property type="evidence" value="ECO:0007669"/>
    <property type="project" value="TreeGrafter"/>
</dbReference>
<dbReference type="CDD" id="cd11529">
    <property type="entry name" value="NTP-PPase_MazG_Cterm"/>
    <property type="match status" value="1"/>
</dbReference>
<feature type="coiled-coil region" evidence="1">
    <location>
        <begin position="387"/>
        <end position="414"/>
    </location>
</feature>
<gene>
    <name evidence="4" type="primary">mazG</name>
    <name evidence="4" type="ORF">K1I37_01375</name>
</gene>
<organism evidence="4 5">
    <name type="scientific">Alicyclobacillus acidoterrestris (strain ATCC 49025 / DSM 3922 / CIP 106132 / NCIMB 13137 / GD3B)</name>
    <dbReference type="NCBI Taxonomy" id="1356854"/>
    <lineage>
        <taxon>Bacteria</taxon>
        <taxon>Bacillati</taxon>
        <taxon>Bacillota</taxon>
        <taxon>Bacilli</taxon>
        <taxon>Bacillales</taxon>
        <taxon>Alicyclobacillaceae</taxon>
        <taxon>Alicyclobacillus</taxon>
    </lineage>
</organism>
<keyword evidence="1" id="KW-0175">Coiled coil</keyword>
<dbReference type="Proteomes" id="UP000829401">
    <property type="component" value="Chromosome"/>
</dbReference>
<dbReference type="GO" id="GO:0046047">
    <property type="term" value="P:TTP catabolic process"/>
    <property type="evidence" value="ECO:0007669"/>
    <property type="project" value="TreeGrafter"/>
</dbReference>
<dbReference type="NCBIfam" id="TIGR00444">
    <property type="entry name" value="mazG"/>
    <property type="match status" value="1"/>
</dbReference>
<evidence type="ECO:0000259" key="2">
    <source>
        <dbReference type="Pfam" id="PF00590"/>
    </source>
</evidence>
<dbReference type="PANTHER" id="PTHR30522:SF0">
    <property type="entry name" value="NUCLEOSIDE TRIPHOSPHATE PYROPHOSPHOHYDROLASE"/>
    <property type="match status" value="1"/>
</dbReference>
<dbReference type="GO" id="GO:0006203">
    <property type="term" value="P:dGTP catabolic process"/>
    <property type="evidence" value="ECO:0007669"/>
    <property type="project" value="TreeGrafter"/>
</dbReference>
<proteinExistence type="predicted"/>
<dbReference type="GO" id="GO:0047429">
    <property type="term" value="F:nucleoside triphosphate diphosphatase activity"/>
    <property type="evidence" value="ECO:0007669"/>
    <property type="project" value="UniProtKB-EC"/>
</dbReference>
<dbReference type="InterPro" id="IPR014777">
    <property type="entry name" value="4pyrrole_Mease_sub1"/>
</dbReference>
<name>A0A9E7CS97_ALIAG</name>
<evidence type="ECO:0000313" key="4">
    <source>
        <dbReference type="EMBL" id="UNO49240.1"/>
    </source>
</evidence>
<dbReference type="PANTHER" id="PTHR30522">
    <property type="entry name" value="NUCLEOSIDE TRIPHOSPHATE PYROPHOSPHOHYDROLASE"/>
    <property type="match status" value="1"/>
</dbReference>
<dbReference type="GO" id="GO:0046081">
    <property type="term" value="P:dUTP catabolic process"/>
    <property type="evidence" value="ECO:0007669"/>
    <property type="project" value="TreeGrafter"/>
</dbReference>
<dbReference type="GO" id="GO:0046076">
    <property type="term" value="P:dTTP catabolic process"/>
    <property type="evidence" value="ECO:0007669"/>
    <property type="project" value="TreeGrafter"/>
</dbReference>
<dbReference type="InterPro" id="IPR011551">
    <property type="entry name" value="NTP_PyrPHydrolase_MazG"/>
</dbReference>
<feature type="domain" description="Tetrapyrrole methylase" evidence="2">
    <location>
        <begin position="4"/>
        <end position="206"/>
    </location>
</feature>
<dbReference type="SUPFAM" id="SSF101386">
    <property type="entry name" value="all-alpha NTP pyrophosphatases"/>
    <property type="match status" value="2"/>
</dbReference>
<sequence length="491" mass="55236">MAVIHVVGLGPGDLSGLPMGTYQLLTSGLPVVLRTRIHPVVTQLEEQGLVFESFDDLYETVDEFQQVYLEMAKRLFAKAAQGQDFIYAVPGHPLVAEQSVQNLLHMQEPGVDVKIGPGQSFLDIAAARLQIDPIDGLMLLDGTTLVDRALNPTVHLLIAQVYQQAIAAEVKLTLMEVYPDDYEITVIRAAGVTDEERIERIPLYELDRISWVDHLTTVYVPPMDAQAQRLRDLWEAVDIVARLRAPNGCPWDREQTHASLRKYVIEEAYEVAQAIDEEDEEQLADELGDLLLQVLLHAQIGREFGEFTIRDVFARLSAKLIRRHPHVFGSREAEDVTVANQLWDEVKRQEQGDQGATGILANVSLSGPALMVATDVQKAAAKVGFDWKQVKDVLEKINEEMTELQEELRVDENSEAVDEELGDLLFACVNVSRFCKRDAEALLMRATHKFVKRFNWVESSVRASGKDWSAFSADRLDDLWRDAKIALRDKN</sequence>
<dbReference type="Gene3D" id="1.10.287.1080">
    <property type="entry name" value="MazG-like"/>
    <property type="match status" value="2"/>
</dbReference>
<feature type="domain" description="NTP pyrophosphohydrolase MazG-like" evidence="3">
    <location>
        <begin position="255"/>
        <end position="328"/>
    </location>
</feature>
<dbReference type="InterPro" id="IPR000878">
    <property type="entry name" value="4pyrrol_Mease"/>
</dbReference>
<dbReference type="Pfam" id="PF00590">
    <property type="entry name" value="TP_methylase"/>
    <property type="match status" value="1"/>
</dbReference>
<accession>A0A9E7CS97</accession>
<evidence type="ECO:0000256" key="1">
    <source>
        <dbReference type="SAM" id="Coils"/>
    </source>
</evidence>
<dbReference type="KEGG" id="aaco:K1I37_01375"/>
<dbReference type="InterPro" id="IPR035996">
    <property type="entry name" value="4pyrrol_Methylase_sf"/>
</dbReference>
<dbReference type="RefSeq" id="WP_031217607.1">
    <property type="nucleotide sequence ID" value="NZ_AURB01000001.1"/>
</dbReference>
<dbReference type="CDD" id="cd11528">
    <property type="entry name" value="NTP-PPase_MazG_Nterm"/>
    <property type="match status" value="1"/>
</dbReference>
<dbReference type="InterPro" id="IPR024180">
    <property type="entry name" value="Tetrapyrrole_Mease/MazG_pred"/>
</dbReference>
<feature type="domain" description="NTP pyrophosphohydrolase MazG-like" evidence="3">
    <location>
        <begin position="392"/>
        <end position="454"/>
    </location>
</feature>